<reference evidence="2 3" key="1">
    <citation type="submission" date="2018-08" db="EMBL/GenBank/DDBJ databases">
        <title>A genome reference for cultivated species of the human gut microbiota.</title>
        <authorList>
            <person name="Zou Y."/>
            <person name="Xue W."/>
            <person name="Luo G."/>
        </authorList>
    </citation>
    <scope>NUCLEOTIDE SEQUENCE [LARGE SCALE GENOMIC DNA]</scope>
    <source>
        <strain evidence="2 3">AM25-21AC</strain>
    </source>
</reference>
<evidence type="ECO:0000313" key="2">
    <source>
        <dbReference type="EMBL" id="RHF52875.1"/>
    </source>
</evidence>
<feature type="transmembrane region" description="Helical" evidence="1">
    <location>
        <begin position="237"/>
        <end position="254"/>
    </location>
</feature>
<feature type="transmembrane region" description="Helical" evidence="1">
    <location>
        <begin position="79"/>
        <end position="100"/>
    </location>
</feature>
<evidence type="ECO:0000313" key="3">
    <source>
        <dbReference type="Proteomes" id="UP000283442"/>
    </source>
</evidence>
<feature type="transmembrane region" description="Helical" evidence="1">
    <location>
        <begin position="367"/>
        <end position="384"/>
    </location>
</feature>
<feature type="transmembrane region" description="Helical" evidence="1">
    <location>
        <begin position="120"/>
        <end position="139"/>
    </location>
</feature>
<gene>
    <name evidence="2" type="ORF">DW674_02930</name>
</gene>
<keyword evidence="1" id="KW-1133">Transmembrane helix</keyword>
<dbReference type="AlphaFoldDB" id="A0A414NYT1"/>
<feature type="transmembrane region" description="Helical" evidence="1">
    <location>
        <begin position="12"/>
        <end position="31"/>
    </location>
</feature>
<feature type="transmembrane region" description="Helical" evidence="1">
    <location>
        <begin position="317"/>
        <end position="336"/>
    </location>
</feature>
<protein>
    <submittedName>
        <fullName evidence="2">Oligosaccharide repeat unit polymerase</fullName>
    </submittedName>
</protein>
<feature type="transmembrane region" description="Helical" evidence="1">
    <location>
        <begin position="169"/>
        <end position="186"/>
    </location>
</feature>
<dbReference type="RefSeq" id="WP_118175128.1">
    <property type="nucleotide sequence ID" value="NZ_JAQEAO010000011.1"/>
</dbReference>
<dbReference type="OrthoDB" id="1898552at2"/>
<keyword evidence="1" id="KW-0472">Membrane</keyword>
<evidence type="ECO:0000256" key="1">
    <source>
        <dbReference type="SAM" id="Phobius"/>
    </source>
</evidence>
<sequence length="394" mass="46319">MNILLMNPYIQYLSFNLFVLFLYLLSLTNLYNINIYFVAYFISILFFFCIISLKFLNVHKILLKPTSIEKYFKIYNTKTFNLFIIVFFIIGAVATIYQVTTYGTTLFNENKVDRISGNHYVDYLVNMLQFSMCMSYVSIKFKTTSYLWFFRVIFVASIFLLFLKLNRGAYSFMLIVYLYITYIEAYKLQKKRRWLLKMGIIVVAFTMAFGIVGNIRLEYVLENIYHTTVNAQYGMSEIYPSAFVWVYIYITSPLENASQILMNQEVWDYHLGFNLFYVFLAPISKMIWGDHGNLFPPLDATVGLNVSTFIPDALVDFGILGPYVYMIVLVLLYYVAIKSMKNIYGFLCFLAIVHNSLWLIFTNAFNIGPNMIMYIFFLFMSLTSKEPMKREIKN</sequence>
<dbReference type="EMBL" id="QRHE01000002">
    <property type="protein sequence ID" value="RHF52875.1"/>
    <property type="molecule type" value="Genomic_DNA"/>
</dbReference>
<feature type="transmembrane region" description="Helical" evidence="1">
    <location>
        <begin position="198"/>
        <end position="217"/>
    </location>
</feature>
<organism evidence="2 3">
    <name type="scientific">Mitsuokella multacida</name>
    <dbReference type="NCBI Taxonomy" id="52226"/>
    <lineage>
        <taxon>Bacteria</taxon>
        <taxon>Bacillati</taxon>
        <taxon>Bacillota</taxon>
        <taxon>Negativicutes</taxon>
        <taxon>Selenomonadales</taxon>
        <taxon>Selenomonadaceae</taxon>
        <taxon>Mitsuokella</taxon>
    </lineage>
</organism>
<name>A0A414NYT1_9FIRM</name>
<proteinExistence type="predicted"/>
<dbReference type="NCBIfam" id="TIGR04370">
    <property type="entry name" value="glyco_rpt_poly"/>
    <property type="match status" value="1"/>
</dbReference>
<dbReference type="Proteomes" id="UP000283442">
    <property type="component" value="Unassembled WGS sequence"/>
</dbReference>
<keyword evidence="1" id="KW-0812">Transmembrane</keyword>
<feature type="transmembrane region" description="Helical" evidence="1">
    <location>
        <begin position="146"/>
        <end position="163"/>
    </location>
</feature>
<feature type="transmembrane region" description="Helical" evidence="1">
    <location>
        <begin position="37"/>
        <end position="58"/>
    </location>
</feature>
<feature type="transmembrane region" description="Helical" evidence="1">
    <location>
        <begin position="343"/>
        <end position="361"/>
    </location>
</feature>
<comment type="caution">
    <text evidence="2">The sequence shown here is derived from an EMBL/GenBank/DDBJ whole genome shotgun (WGS) entry which is preliminary data.</text>
</comment>
<accession>A0A414NYT1</accession>
<feature type="transmembrane region" description="Helical" evidence="1">
    <location>
        <begin position="266"/>
        <end position="288"/>
    </location>
</feature>